<evidence type="ECO:0000313" key="5">
    <source>
        <dbReference type="EMBL" id="CAF4017482.1"/>
    </source>
</evidence>
<dbReference type="EMBL" id="CAJOBG010002610">
    <property type="protein sequence ID" value="CAF4017482.1"/>
    <property type="molecule type" value="Genomic_DNA"/>
</dbReference>
<dbReference type="SMART" id="SM00028">
    <property type="entry name" value="TPR"/>
    <property type="match status" value="5"/>
</dbReference>
<gene>
    <name evidence="5" type="ORF">OVN521_LOCUS15994</name>
    <name evidence="4" type="ORF">WKI299_LOCUS21176</name>
</gene>
<evidence type="ECO:0000313" key="6">
    <source>
        <dbReference type="Proteomes" id="UP000663866"/>
    </source>
</evidence>
<dbReference type="InterPro" id="IPR011990">
    <property type="entry name" value="TPR-like_helical_dom_sf"/>
</dbReference>
<protein>
    <submittedName>
        <fullName evidence="5">Uncharacterized protein</fullName>
    </submittedName>
</protein>
<dbReference type="SUPFAM" id="SSF48452">
    <property type="entry name" value="TPR-like"/>
    <property type="match status" value="1"/>
</dbReference>
<dbReference type="Pfam" id="PF13424">
    <property type="entry name" value="TPR_12"/>
    <property type="match status" value="2"/>
</dbReference>
<evidence type="ECO:0000256" key="1">
    <source>
        <dbReference type="ARBA" id="ARBA00022737"/>
    </source>
</evidence>
<dbReference type="InterPro" id="IPR019734">
    <property type="entry name" value="TPR_rpt"/>
</dbReference>
<dbReference type="Gene3D" id="1.25.40.10">
    <property type="entry name" value="Tetratricopeptide repeat domain"/>
    <property type="match status" value="2"/>
</dbReference>
<dbReference type="Proteomes" id="UP000663866">
    <property type="component" value="Unassembled WGS sequence"/>
</dbReference>
<dbReference type="PROSITE" id="PS50005">
    <property type="entry name" value="TPR"/>
    <property type="match status" value="2"/>
</dbReference>
<proteinExistence type="predicted"/>
<dbReference type="SUPFAM" id="SSF56399">
    <property type="entry name" value="ADP-ribosylation"/>
    <property type="match status" value="1"/>
</dbReference>
<feature type="repeat" description="TPR" evidence="3">
    <location>
        <begin position="608"/>
        <end position="641"/>
    </location>
</feature>
<name>A0A819PM57_9BILA</name>
<reference evidence="5" key="1">
    <citation type="submission" date="2021-02" db="EMBL/GenBank/DDBJ databases">
        <authorList>
            <person name="Nowell W R."/>
        </authorList>
    </citation>
    <scope>NUCLEOTIDE SEQUENCE</scope>
</reference>
<keyword evidence="2 3" id="KW-0802">TPR repeat</keyword>
<sequence>MLPSNDQPESFEMPKNLEVFSLIWCDESQDRLYENRQTQEKLRDLINFHKKFTNVQKCESYLHHETTVEDKIILISSGTFGHVLLPKIHDMPQVKTIYIYCLHQTNHEQWIMNFSKVMRFCVQSMGHENMIFRAWGVWVKGIQVNAGALFSQIVNDHKEEEQLDKTTISMSFFNAEEKSHKNLSKENGDFIWLQLFIETLLRMRSVDIETSLDEYVTMIKLQYKENVEQLKNIEEFHQSYEPDHCLWWYSKQVFLYSVLNKALRLGDIDTLYAFRFFIRDIYQELQENKQFDQLILDLYRGQGLSMDELTQIQVSIGQYVSMNSFLSTNGKRQVALLFAQSIGTNNSTLKPVLFHIKVNTQLPDTKPFADVRLFSHFGEAESEILFMLGSVFKINGVRYENDEQVYIIDMELCSEQDNELKDLYDRMKNDLGDETNIKVLGNVLKDMGLHDKALQCYHNLLKQLKPNDPAIQSCYYGMGQVMQLKGIAYHYGKSHDYTRALYHYNKALELHLEIQGPEYLPITYIYNNLATLYRALEDYDKSLEYHFKCLDLKRKLFKTEQDWRIASTNNNIGAVCHYKTDFHLALEYYKKGLKIRLKTLPENHQDVATSYYNVGEVYHSLDEYQLALENSQKAYDMYLKIFGENYPLVTDLKETLHVLQEQVSTTNECVIPSEDSS</sequence>
<dbReference type="Gene3D" id="3.90.176.10">
    <property type="entry name" value="Toxin ADP-ribosyltransferase, Chain A, domain 1"/>
    <property type="match status" value="1"/>
</dbReference>
<evidence type="ECO:0000313" key="4">
    <source>
        <dbReference type="EMBL" id="CAF2105013.1"/>
    </source>
</evidence>
<dbReference type="AlphaFoldDB" id="A0A819PM57"/>
<evidence type="ECO:0000256" key="2">
    <source>
        <dbReference type="ARBA" id="ARBA00022803"/>
    </source>
</evidence>
<dbReference type="PANTHER" id="PTHR45641">
    <property type="entry name" value="TETRATRICOPEPTIDE REPEAT PROTEIN (AFU_ORTHOLOGUE AFUA_6G03870)"/>
    <property type="match status" value="1"/>
</dbReference>
<accession>A0A819PM57</accession>
<dbReference type="PANTHER" id="PTHR45641:SF1">
    <property type="entry name" value="AAA+ ATPASE DOMAIN-CONTAINING PROTEIN"/>
    <property type="match status" value="1"/>
</dbReference>
<dbReference type="Proteomes" id="UP000663856">
    <property type="component" value="Unassembled WGS sequence"/>
</dbReference>
<dbReference type="PROSITE" id="PS51996">
    <property type="entry name" value="TR_MART"/>
    <property type="match status" value="1"/>
</dbReference>
<feature type="repeat" description="TPR" evidence="3">
    <location>
        <begin position="523"/>
        <end position="556"/>
    </location>
</feature>
<organism evidence="5 6">
    <name type="scientific">Rotaria magnacalcarata</name>
    <dbReference type="NCBI Taxonomy" id="392030"/>
    <lineage>
        <taxon>Eukaryota</taxon>
        <taxon>Metazoa</taxon>
        <taxon>Spiralia</taxon>
        <taxon>Gnathifera</taxon>
        <taxon>Rotifera</taxon>
        <taxon>Eurotatoria</taxon>
        <taxon>Bdelloidea</taxon>
        <taxon>Philodinida</taxon>
        <taxon>Philodinidae</taxon>
        <taxon>Rotaria</taxon>
    </lineage>
</organism>
<keyword evidence="6" id="KW-1185">Reference proteome</keyword>
<evidence type="ECO:0000256" key="3">
    <source>
        <dbReference type="PROSITE-ProRule" id="PRU00339"/>
    </source>
</evidence>
<comment type="caution">
    <text evidence="5">The sequence shown here is derived from an EMBL/GenBank/DDBJ whole genome shotgun (WGS) entry which is preliminary data.</text>
</comment>
<keyword evidence="1" id="KW-0677">Repeat</keyword>
<dbReference type="EMBL" id="CAJNRF010008799">
    <property type="protein sequence ID" value="CAF2105013.1"/>
    <property type="molecule type" value="Genomic_DNA"/>
</dbReference>